<evidence type="ECO:0000259" key="2">
    <source>
        <dbReference type="Pfam" id="PF20434"/>
    </source>
</evidence>
<organism evidence="3 4">
    <name type="scientific">Belliella aquatica</name>
    <dbReference type="NCBI Taxonomy" id="1323734"/>
    <lineage>
        <taxon>Bacteria</taxon>
        <taxon>Pseudomonadati</taxon>
        <taxon>Bacteroidota</taxon>
        <taxon>Cytophagia</taxon>
        <taxon>Cytophagales</taxon>
        <taxon>Cyclobacteriaceae</taxon>
        <taxon>Belliella</taxon>
    </lineage>
</organism>
<evidence type="ECO:0000313" key="4">
    <source>
        <dbReference type="Proteomes" id="UP000635885"/>
    </source>
</evidence>
<keyword evidence="1" id="KW-0378">Hydrolase</keyword>
<gene>
    <name evidence="3" type="ORF">GCM10010993_01760</name>
</gene>
<evidence type="ECO:0000256" key="1">
    <source>
        <dbReference type="ARBA" id="ARBA00022801"/>
    </source>
</evidence>
<protein>
    <recommendedName>
        <fullName evidence="2">BD-FAE-like domain-containing protein</fullName>
    </recommendedName>
</protein>
<reference evidence="4" key="1">
    <citation type="journal article" date="2019" name="Int. J. Syst. Evol. Microbiol.">
        <title>The Global Catalogue of Microorganisms (GCM) 10K type strain sequencing project: providing services to taxonomists for standard genome sequencing and annotation.</title>
        <authorList>
            <consortium name="The Broad Institute Genomics Platform"/>
            <consortium name="The Broad Institute Genome Sequencing Center for Infectious Disease"/>
            <person name="Wu L."/>
            <person name="Ma J."/>
        </authorList>
    </citation>
    <scope>NUCLEOTIDE SEQUENCE [LARGE SCALE GENOMIC DNA]</scope>
    <source>
        <strain evidence="4">CGMCC 1.12479</strain>
    </source>
</reference>
<proteinExistence type="predicted"/>
<feature type="domain" description="BD-FAE-like" evidence="2">
    <location>
        <begin position="35"/>
        <end position="232"/>
    </location>
</feature>
<dbReference type="Proteomes" id="UP000635885">
    <property type="component" value="Unassembled WGS sequence"/>
</dbReference>
<comment type="caution">
    <text evidence="3">The sequence shown here is derived from an EMBL/GenBank/DDBJ whole genome shotgun (WGS) entry which is preliminary data.</text>
</comment>
<dbReference type="InterPro" id="IPR029058">
    <property type="entry name" value="AB_hydrolase_fold"/>
</dbReference>
<name>A0ABQ1LLI0_9BACT</name>
<accession>A0ABQ1LLI0</accession>
<dbReference type="Gene3D" id="3.40.50.1820">
    <property type="entry name" value="alpha/beta hydrolase"/>
    <property type="match status" value="1"/>
</dbReference>
<dbReference type="SUPFAM" id="SSF53474">
    <property type="entry name" value="alpha/beta-Hydrolases"/>
    <property type="match status" value="1"/>
</dbReference>
<dbReference type="Pfam" id="PF20434">
    <property type="entry name" value="BD-FAE"/>
    <property type="match status" value="1"/>
</dbReference>
<sequence>MLGCAEQEEVPLNLDPSVAAEIMDDAYGNHPRQKIDVYLPANRSTDKTKLFIWVHGGAWTDGDKSEFGQFKPWLEAELGDYAFVSVNYRLYNITTGSNKFPNQEEDIENMMEYVKSRLADWDVGSDVVLAGGSAGGHLALLHSYKNNTDGLVKAVVAFFPPTDFLTFYGFNFLTTALLEALIGGTPTSNPSGYANSSPTNFINSSSVPTVFFHGTSDNVVPIQQSQLLENKLEAARVPFLREYIQNGAHGFSPTVNQDLISKAAVFLKTKLD</sequence>
<dbReference type="PANTHER" id="PTHR48081:SF13">
    <property type="entry name" value="ALPHA_BETA HYDROLASE"/>
    <property type="match status" value="1"/>
</dbReference>
<dbReference type="EMBL" id="BMFD01000001">
    <property type="protein sequence ID" value="GGC26358.1"/>
    <property type="molecule type" value="Genomic_DNA"/>
</dbReference>
<evidence type="ECO:0000313" key="3">
    <source>
        <dbReference type="EMBL" id="GGC26358.1"/>
    </source>
</evidence>
<dbReference type="InterPro" id="IPR050300">
    <property type="entry name" value="GDXG_lipolytic_enzyme"/>
</dbReference>
<dbReference type="PANTHER" id="PTHR48081">
    <property type="entry name" value="AB HYDROLASE SUPERFAMILY PROTEIN C4A8.06C"/>
    <property type="match status" value="1"/>
</dbReference>
<keyword evidence="4" id="KW-1185">Reference proteome</keyword>
<dbReference type="InterPro" id="IPR049492">
    <property type="entry name" value="BD-FAE-like_dom"/>
</dbReference>